<dbReference type="InterPro" id="IPR005488">
    <property type="entry name" value="Etherase_MurQ"/>
</dbReference>
<dbReference type="Gene3D" id="3.40.50.10490">
    <property type="entry name" value="Glucose-6-phosphate isomerase like protein, domain 1"/>
    <property type="match status" value="1"/>
</dbReference>
<dbReference type="InterPro" id="IPR001347">
    <property type="entry name" value="SIS_dom"/>
</dbReference>
<name>A0A2T6KIT8_9RHOB</name>
<protein>
    <submittedName>
        <fullName evidence="4">N-acetylmuramic acid 6-phosphate etherase</fullName>
    </submittedName>
</protein>
<dbReference type="GO" id="GO:0016835">
    <property type="term" value="F:carbon-oxygen lyase activity"/>
    <property type="evidence" value="ECO:0007669"/>
    <property type="project" value="InterPro"/>
</dbReference>
<dbReference type="CDD" id="cd05007">
    <property type="entry name" value="SIS_Etherase"/>
    <property type="match status" value="1"/>
</dbReference>
<evidence type="ECO:0000313" key="5">
    <source>
        <dbReference type="Proteomes" id="UP000244523"/>
    </source>
</evidence>
<gene>
    <name evidence="4" type="ORF">C8N45_104238</name>
</gene>
<dbReference type="PANTHER" id="PTHR10088:SF4">
    <property type="entry name" value="GLUCOKINASE REGULATORY PROTEIN"/>
    <property type="match status" value="1"/>
</dbReference>
<dbReference type="RefSeq" id="WP_108386284.1">
    <property type="nucleotide sequence ID" value="NZ_QBUD01000004.1"/>
</dbReference>
<dbReference type="GO" id="GO:0016803">
    <property type="term" value="F:ether hydrolase activity"/>
    <property type="evidence" value="ECO:0007669"/>
    <property type="project" value="TreeGrafter"/>
</dbReference>
<dbReference type="GO" id="GO:0009254">
    <property type="term" value="P:peptidoglycan turnover"/>
    <property type="evidence" value="ECO:0007669"/>
    <property type="project" value="TreeGrafter"/>
</dbReference>
<dbReference type="InterPro" id="IPR040190">
    <property type="entry name" value="MURQ/GCKR"/>
</dbReference>
<evidence type="ECO:0000256" key="2">
    <source>
        <dbReference type="ARBA" id="ARBA00023277"/>
    </source>
</evidence>
<keyword evidence="2" id="KW-0119">Carbohydrate metabolism</keyword>
<proteinExistence type="predicted"/>
<accession>A0A2T6KIT8</accession>
<dbReference type="AlphaFoldDB" id="A0A2T6KIT8"/>
<evidence type="ECO:0000259" key="3">
    <source>
        <dbReference type="PROSITE" id="PS51464"/>
    </source>
</evidence>
<keyword evidence="5" id="KW-1185">Reference proteome</keyword>
<dbReference type="Proteomes" id="UP000244523">
    <property type="component" value="Unassembled WGS sequence"/>
</dbReference>
<dbReference type="NCBIfam" id="NF003915">
    <property type="entry name" value="PRK05441.1"/>
    <property type="match status" value="1"/>
</dbReference>
<dbReference type="PANTHER" id="PTHR10088">
    <property type="entry name" value="GLUCOKINASE REGULATORY PROTEIN"/>
    <property type="match status" value="1"/>
</dbReference>
<sequence>MRLPTTETVPDGHAIDACAPLDAVAMMLDAQQAALATVRAVSAEIAQGAVLMESAVRAGRHIHYAAAGSSGLMALADACELSGTFGLPAKAIHIHMAGGVPVDGIMPGDTEDDIAAGEQVAQQMTPGDVLIVLTASGKTPYALDIAHRAKATGATVIGFANNPGTPLLDMADLPVCLATPPEVIAGSTRLGAGTAQKVALNVMSSLMGIGLGHVFQGQMVNLVADNTKLVGRAEGIVAQIAGVPLQVAKDALARTKGATKPAILVASGSAPEEALQLLAIHQGHLAPCFQSLKSNQNQIV</sequence>
<dbReference type="InterPro" id="IPR046348">
    <property type="entry name" value="SIS_dom_sf"/>
</dbReference>
<dbReference type="GO" id="GO:0046348">
    <property type="term" value="P:amino sugar catabolic process"/>
    <property type="evidence" value="ECO:0007669"/>
    <property type="project" value="InterPro"/>
</dbReference>
<reference evidence="4 5" key="1">
    <citation type="submission" date="2018-04" db="EMBL/GenBank/DDBJ databases">
        <title>Genomic Encyclopedia of Archaeal and Bacterial Type Strains, Phase II (KMG-II): from individual species to whole genera.</title>
        <authorList>
            <person name="Goeker M."/>
        </authorList>
    </citation>
    <scope>NUCLEOTIDE SEQUENCE [LARGE SCALE GENOMIC DNA]</scope>
    <source>
        <strain evidence="4 5">DSM 29955</strain>
    </source>
</reference>
<keyword evidence="1" id="KW-0456">Lyase</keyword>
<dbReference type="PROSITE" id="PS51464">
    <property type="entry name" value="SIS"/>
    <property type="match status" value="1"/>
</dbReference>
<dbReference type="OrthoDB" id="9813395at2"/>
<dbReference type="GO" id="GO:0097367">
    <property type="term" value="F:carbohydrate derivative binding"/>
    <property type="evidence" value="ECO:0007669"/>
    <property type="project" value="InterPro"/>
</dbReference>
<evidence type="ECO:0000256" key="1">
    <source>
        <dbReference type="ARBA" id="ARBA00023239"/>
    </source>
</evidence>
<comment type="caution">
    <text evidence="4">The sequence shown here is derived from an EMBL/GenBank/DDBJ whole genome shotgun (WGS) entry which is preliminary data.</text>
</comment>
<feature type="domain" description="SIS" evidence="3">
    <location>
        <begin position="52"/>
        <end position="213"/>
    </location>
</feature>
<dbReference type="SUPFAM" id="SSF53697">
    <property type="entry name" value="SIS domain"/>
    <property type="match status" value="1"/>
</dbReference>
<organism evidence="4 5">
    <name type="scientific">Yoonia sediminilitoris</name>
    <dbReference type="NCBI Taxonomy" id="1286148"/>
    <lineage>
        <taxon>Bacteria</taxon>
        <taxon>Pseudomonadati</taxon>
        <taxon>Pseudomonadota</taxon>
        <taxon>Alphaproteobacteria</taxon>
        <taxon>Rhodobacterales</taxon>
        <taxon>Paracoccaceae</taxon>
        <taxon>Yoonia</taxon>
    </lineage>
</organism>
<dbReference type="Pfam" id="PF13580">
    <property type="entry name" value="SIS_2"/>
    <property type="match status" value="1"/>
</dbReference>
<dbReference type="Gene3D" id="1.10.8.1080">
    <property type="match status" value="1"/>
</dbReference>
<evidence type="ECO:0000313" key="4">
    <source>
        <dbReference type="EMBL" id="PUB15618.1"/>
    </source>
</evidence>
<dbReference type="EMBL" id="QBUD01000004">
    <property type="protein sequence ID" value="PUB15618.1"/>
    <property type="molecule type" value="Genomic_DNA"/>
</dbReference>